<reference evidence="1 2" key="1">
    <citation type="submission" date="2011-02" db="EMBL/GenBank/DDBJ databases">
        <title>The Genome Sequence of Sphaeroforma arctica JP610.</title>
        <authorList>
            <consortium name="The Broad Institute Genome Sequencing Platform"/>
            <person name="Russ C."/>
            <person name="Cuomo C."/>
            <person name="Young S.K."/>
            <person name="Zeng Q."/>
            <person name="Gargeya S."/>
            <person name="Alvarado L."/>
            <person name="Berlin A."/>
            <person name="Chapman S.B."/>
            <person name="Chen Z."/>
            <person name="Freedman E."/>
            <person name="Gellesch M."/>
            <person name="Goldberg J."/>
            <person name="Griggs A."/>
            <person name="Gujja S."/>
            <person name="Heilman E."/>
            <person name="Heiman D."/>
            <person name="Howarth C."/>
            <person name="Mehta T."/>
            <person name="Neiman D."/>
            <person name="Pearson M."/>
            <person name="Roberts A."/>
            <person name="Saif S."/>
            <person name="Shea T."/>
            <person name="Shenoy N."/>
            <person name="Sisk P."/>
            <person name="Stolte C."/>
            <person name="Sykes S."/>
            <person name="White J."/>
            <person name="Yandava C."/>
            <person name="Burger G."/>
            <person name="Gray M.W."/>
            <person name="Holland P.W.H."/>
            <person name="King N."/>
            <person name="Lang F.B.F."/>
            <person name="Roger A.J."/>
            <person name="Ruiz-Trillo I."/>
            <person name="Haas B."/>
            <person name="Nusbaum C."/>
            <person name="Birren B."/>
        </authorList>
    </citation>
    <scope>NUCLEOTIDE SEQUENCE [LARGE SCALE GENOMIC DNA]</scope>
    <source>
        <strain evidence="1 2">JP610</strain>
    </source>
</reference>
<sequence>ETEKLLLEEEQLQKRIDAGDESDEVAARINVIFEELHLRGSDSAESKVGLTTLYI</sequence>
<dbReference type="AlphaFoldDB" id="A0A0L0EYI8"/>
<accession>A0A0L0EYI8</accession>
<gene>
    <name evidence="1" type="ORF">SARC_18040</name>
</gene>
<protein>
    <submittedName>
        <fullName evidence="1">Uncharacterized protein</fullName>
    </submittedName>
</protein>
<dbReference type="EMBL" id="KQ254924">
    <property type="protein sequence ID" value="KNC69449.1"/>
    <property type="molecule type" value="Genomic_DNA"/>
</dbReference>
<feature type="non-terminal residue" evidence="1">
    <location>
        <position position="1"/>
    </location>
</feature>
<evidence type="ECO:0000313" key="2">
    <source>
        <dbReference type="Proteomes" id="UP000054560"/>
    </source>
</evidence>
<keyword evidence="2" id="KW-1185">Reference proteome</keyword>
<evidence type="ECO:0000313" key="1">
    <source>
        <dbReference type="EMBL" id="KNC69449.1"/>
    </source>
</evidence>
<dbReference type="Proteomes" id="UP000054560">
    <property type="component" value="Unassembled WGS sequence"/>
</dbReference>
<dbReference type="RefSeq" id="XP_014143351.1">
    <property type="nucleotide sequence ID" value="XM_014287876.1"/>
</dbReference>
<dbReference type="GeneID" id="25918544"/>
<organism evidence="1 2">
    <name type="scientific">Sphaeroforma arctica JP610</name>
    <dbReference type="NCBI Taxonomy" id="667725"/>
    <lineage>
        <taxon>Eukaryota</taxon>
        <taxon>Ichthyosporea</taxon>
        <taxon>Ichthyophonida</taxon>
        <taxon>Sphaeroforma</taxon>
    </lineage>
</organism>
<proteinExistence type="predicted"/>
<name>A0A0L0EYI8_9EUKA</name>